<sequence>MEADRKLLLKLGRLAFEHLEKGNIMFYQEDLEQCVWSGCHRGLGVLRTLYRLGDLYRDLQKRVCDLPENQKTVYCFVHLSIQEFLAAVYMFHCYTNSNTEVLETFLKDYEHRDSNTKSFLKNISAHYGTSGSLGPSLDVFLRKAMEKSLESKNGHLDLFVRFLHGLSLESNQRVLGGLLGRKKSDSKIIKRAINNLKEDEQ</sequence>
<dbReference type="EMBL" id="CM041551">
    <property type="protein sequence ID" value="KAI3354926.1"/>
    <property type="molecule type" value="Genomic_DNA"/>
</dbReference>
<accession>A0ACB8VH26</accession>
<keyword evidence="2" id="KW-1185">Reference proteome</keyword>
<proteinExistence type="predicted"/>
<reference evidence="1" key="1">
    <citation type="submission" date="2022-04" db="EMBL/GenBank/DDBJ databases">
        <title>Jade perch genome.</title>
        <authorList>
            <person name="Chao B."/>
        </authorList>
    </citation>
    <scope>NUCLEOTIDE SEQUENCE</scope>
    <source>
        <strain evidence="1">CB-2022</strain>
    </source>
</reference>
<organism evidence="1 2">
    <name type="scientific">Scortum barcoo</name>
    <name type="common">barcoo grunter</name>
    <dbReference type="NCBI Taxonomy" id="214431"/>
    <lineage>
        <taxon>Eukaryota</taxon>
        <taxon>Metazoa</taxon>
        <taxon>Chordata</taxon>
        <taxon>Craniata</taxon>
        <taxon>Vertebrata</taxon>
        <taxon>Euteleostomi</taxon>
        <taxon>Actinopterygii</taxon>
        <taxon>Neopterygii</taxon>
        <taxon>Teleostei</taxon>
        <taxon>Neoteleostei</taxon>
        <taxon>Acanthomorphata</taxon>
        <taxon>Eupercaria</taxon>
        <taxon>Centrarchiformes</taxon>
        <taxon>Terapontoidei</taxon>
        <taxon>Terapontidae</taxon>
        <taxon>Scortum</taxon>
    </lineage>
</organism>
<evidence type="ECO:0000313" key="1">
    <source>
        <dbReference type="EMBL" id="KAI3354926.1"/>
    </source>
</evidence>
<dbReference type="Proteomes" id="UP000831701">
    <property type="component" value="Chromosome 21"/>
</dbReference>
<gene>
    <name evidence="1" type="ORF">L3Q82_004713</name>
</gene>
<evidence type="ECO:0000313" key="2">
    <source>
        <dbReference type="Proteomes" id="UP000831701"/>
    </source>
</evidence>
<name>A0ACB8VH26_9TELE</name>
<comment type="caution">
    <text evidence="1">The sequence shown here is derived from an EMBL/GenBank/DDBJ whole genome shotgun (WGS) entry which is preliminary data.</text>
</comment>
<protein>
    <submittedName>
        <fullName evidence="1">Uncharacterized protein</fullName>
    </submittedName>
</protein>